<keyword evidence="1" id="KW-0472">Membrane</keyword>
<gene>
    <name evidence="2" type="ORF">A2W52_04870</name>
</gene>
<protein>
    <recommendedName>
        <fullName evidence="4">Cell shape protein MreC</fullName>
    </recommendedName>
</protein>
<dbReference type="PANTHER" id="PTHR34138:SF1">
    <property type="entry name" value="CELL SHAPE-DETERMINING PROTEIN MREC"/>
    <property type="match status" value="1"/>
</dbReference>
<dbReference type="AlphaFoldDB" id="A0A1G2MEM9"/>
<evidence type="ECO:0000313" key="3">
    <source>
        <dbReference type="Proteomes" id="UP000176493"/>
    </source>
</evidence>
<dbReference type="InterPro" id="IPR007221">
    <property type="entry name" value="MreC"/>
</dbReference>
<reference evidence="2 3" key="1">
    <citation type="journal article" date="2016" name="Nat. Commun.">
        <title>Thousands of microbial genomes shed light on interconnected biogeochemical processes in an aquifer system.</title>
        <authorList>
            <person name="Anantharaman K."/>
            <person name="Brown C.T."/>
            <person name="Hug L.A."/>
            <person name="Sharon I."/>
            <person name="Castelle C.J."/>
            <person name="Probst A.J."/>
            <person name="Thomas B.C."/>
            <person name="Singh A."/>
            <person name="Wilkins M.J."/>
            <person name="Karaoz U."/>
            <person name="Brodie E.L."/>
            <person name="Williams K.H."/>
            <person name="Hubbard S.S."/>
            <person name="Banfield J.F."/>
        </authorList>
    </citation>
    <scope>NUCLEOTIDE SEQUENCE [LARGE SCALE GENOMIC DNA]</scope>
</reference>
<dbReference type="Gene3D" id="2.40.10.340">
    <property type="entry name" value="Rod shape-determining protein MreC, domain 1"/>
    <property type="match status" value="1"/>
</dbReference>
<keyword evidence="1" id="KW-1133">Transmembrane helix</keyword>
<evidence type="ECO:0000256" key="1">
    <source>
        <dbReference type="SAM" id="Phobius"/>
    </source>
</evidence>
<comment type="caution">
    <text evidence="2">The sequence shown here is derived from an EMBL/GenBank/DDBJ whole genome shotgun (WGS) entry which is preliminary data.</text>
</comment>
<evidence type="ECO:0000313" key="2">
    <source>
        <dbReference type="EMBL" id="OHA22375.1"/>
    </source>
</evidence>
<feature type="transmembrane region" description="Helical" evidence="1">
    <location>
        <begin position="14"/>
        <end position="35"/>
    </location>
</feature>
<dbReference type="EMBL" id="MHRJ01000026">
    <property type="protein sequence ID" value="OHA22375.1"/>
    <property type="molecule type" value="Genomic_DNA"/>
</dbReference>
<proteinExistence type="predicted"/>
<keyword evidence="1" id="KW-0812">Transmembrane</keyword>
<dbReference type="InterPro" id="IPR042177">
    <property type="entry name" value="Cell/Rod_1"/>
</dbReference>
<sequence length="285" mass="30683">MNYRFTHSAKRGKFVAEFWIPVCFLVALTIFYVAYPAALQRATAIAAAPFLEAKSSAVRMAEEFYFFFVSKRQLMLNARELSAKLSRTEALLLDREILLSENRILKEQLGSGVEGQKARRVAAVLATPPKSPYDTAVISIGSEDGVRMGDLALFGSVALGSVSAVFSHTSLVAFFSTAGVKTDVVILHGNATIPVEAEGRGGGEFRAVLPKGVPVAAGDYVTMPGFNPAVLAVVAAVEANEADSFQIVRFRNPISLESLRLLEIQEVDEVARREESGSGKAALPQ</sequence>
<dbReference type="Proteomes" id="UP000176493">
    <property type="component" value="Unassembled WGS sequence"/>
</dbReference>
<evidence type="ECO:0008006" key="4">
    <source>
        <dbReference type="Google" id="ProtNLM"/>
    </source>
</evidence>
<dbReference type="GO" id="GO:0008360">
    <property type="term" value="P:regulation of cell shape"/>
    <property type="evidence" value="ECO:0007669"/>
    <property type="project" value="InterPro"/>
</dbReference>
<organism evidence="2 3">
    <name type="scientific">Candidatus Taylorbacteria bacterium RIFCSPHIGHO2_02_49_25</name>
    <dbReference type="NCBI Taxonomy" id="1802305"/>
    <lineage>
        <taxon>Bacteria</taxon>
        <taxon>Candidatus Tayloriibacteriota</taxon>
    </lineage>
</organism>
<accession>A0A1G2MEM9</accession>
<dbReference type="GO" id="GO:0005886">
    <property type="term" value="C:plasma membrane"/>
    <property type="evidence" value="ECO:0007669"/>
    <property type="project" value="TreeGrafter"/>
</dbReference>
<name>A0A1G2MEM9_9BACT</name>
<dbReference type="PANTHER" id="PTHR34138">
    <property type="entry name" value="CELL SHAPE-DETERMINING PROTEIN MREC"/>
    <property type="match status" value="1"/>
</dbReference>